<accession>A0A8J2NI12</accession>
<keyword evidence="3" id="KW-1185">Reference proteome</keyword>
<feature type="compositionally biased region" description="Basic and acidic residues" evidence="1">
    <location>
        <begin position="71"/>
        <end position="80"/>
    </location>
</feature>
<reference evidence="2" key="1">
    <citation type="submission" date="2021-06" db="EMBL/GenBank/DDBJ databases">
        <authorList>
            <person name="Hodson N. C."/>
            <person name="Mongue J. A."/>
            <person name="Jaron S. K."/>
        </authorList>
    </citation>
    <scope>NUCLEOTIDE SEQUENCE</scope>
</reference>
<dbReference type="PANTHER" id="PTHR34239:SF2">
    <property type="entry name" value="TRANSPOSABLE ELEMENT P TRANSPOSASE_THAP9 CONSERVED DOMAIN-CONTAINING PROTEIN"/>
    <property type="match status" value="1"/>
</dbReference>
<evidence type="ECO:0000313" key="3">
    <source>
        <dbReference type="Proteomes" id="UP000708208"/>
    </source>
</evidence>
<dbReference type="Proteomes" id="UP000708208">
    <property type="component" value="Unassembled WGS sequence"/>
</dbReference>
<name>A0A8J2NI12_9HEXA</name>
<proteinExistence type="predicted"/>
<evidence type="ECO:0000256" key="1">
    <source>
        <dbReference type="SAM" id="MobiDB-lite"/>
    </source>
</evidence>
<evidence type="ECO:0000313" key="2">
    <source>
        <dbReference type="EMBL" id="CAG7680656.1"/>
    </source>
</evidence>
<dbReference type="EMBL" id="CAJVCH010015965">
    <property type="protein sequence ID" value="CAG7680656.1"/>
    <property type="molecule type" value="Genomic_DNA"/>
</dbReference>
<feature type="region of interest" description="Disordered" evidence="1">
    <location>
        <begin position="66"/>
        <end position="90"/>
    </location>
</feature>
<comment type="caution">
    <text evidence="2">The sequence shown here is derived from an EMBL/GenBank/DDBJ whole genome shotgun (WGS) entry which is preliminary data.</text>
</comment>
<sequence>ATGTSSIVLTQWKMVSRNYLLHEPPEVEVALISGDLQVRAPTIAGHHVMDAIDTIDLLPGVARESFSSRSLDNRDGDSENKQLPSGKDNLVEEDSDLECLGLVGAAKDTSDEFAESSNSDLAASWNLIATAGLSEKKRTDIEKMRAPPSNCLLVGAPKLNPELRAGINISDYVFNRDQQFSSWQSIIAGSLAEIGKAMSATIQLKRSKQISSIDLTGLLAQCSNSSQLMLHLQHTISNTRRQLISANLKPDDELSKVGKSLQKSTVPNKTFNKPSFSRKKFVKRDSLNSRSPLRTTDKYRHQSGRHQYRSKFRQNGRRKH</sequence>
<feature type="non-terminal residue" evidence="2">
    <location>
        <position position="1"/>
    </location>
</feature>
<feature type="compositionally biased region" description="Basic residues" evidence="1">
    <location>
        <begin position="301"/>
        <end position="320"/>
    </location>
</feature>
<dbReference type="PANTHER" id="PTHR34239">
    <property type="entry name" value="APPLE DOMAIN-CONTAINING PROTEIN"/>
    <property type="match status" value="1"/>
</dbReference>
<gene>
    <name evidence="2" type="ORF">AFUS01_LOCUS2755</name>
</gene>
<organism evidence="2 3">
    <name type="scientific">Allacma fusca</name>
    <dbReference type="NCBI Taxonomy" id="39272"/>
    <lineage>
        <taxon>Eukaryota</taxon>
        <taxon>Metazoa</taxon>
        <taxon>Ecdysozoa</taxon>
        <taxon>Arthropoda</taxon>
        <taxon>Hexapoda</taxon>
        <taxon>Collembola</taxon>
        <taxon>Symphypleona</taxon>
        <taxon>Sminthuridae</taxon>
        <taxon>Allacma</taxon>
    </lineage>
</organism>
<feature type="region of interest" description="Disordered" evidence="1">
    <location>
        <begin position="255"/>
        <end position="320"/>
    </location>
</feature>
<dbReference type="AlphaFoldDB" id="A0A8J2NI12"/>
<dbReference type="OrthoDB" id="7701249at2759"/>
<protein>
    <submittedName>
        <fullName evidence="2">Uncharacterized protein</fullName>
    </submittedName>
</protein>
<feature type="compositionally biased region" description="Polar residues" evidence="1">
    <location>
        <begin position="261"/>
        <end position="275"/>
    </location>
</feature>